<dbReference type="Proteomes" id="UP000183015">
    <property type="component" value="Unassembled WGS sequence"/>
</dbReference>
<evidence type="ECO:0000256" key="3">
    <source>
        <dbReference type="ARBA" id="ARBA00004763"/>
    </source>
</evidence>
<dbReference type="PANTHER" id="PTHR20941:SF1">
    <property type="entry name" value="FOLIC ACID SYNTHESIS PROTEIN FOL1"/>
    <property type="match status" value="1"/>
</dbReference>
<dbReference type="InterPro" id="IPR045031">
    <property type="entry name" value="DHP_synth-like"/>
</dbReference>
<sequence>MTTDRTLQVGDLEIAWGSRTYILAILNATSDSFSGDGVYLAGDAEAAAVARARQALEEGADLVDIGGVPAFPGAAPVPWQEELDRVVPIVRAIAREVPIAISVDTYQARVAEASLDAGAHLINSCWGLRTTEGGWNADLAKVVAERGAPLILTNHPPAQGAVVGPNGPYFPHVPLDDVLADVTADLHAQIAYAQDMGIPAERLIADYGLGMGKTPQQNLLLCQYLERMREFGIPTLLSHSRKNFIGEIVGGVPTERDPATLAVTALGIQAGVDMIRIHNVAANKQAARISDALVRTRTTTA</sequence>
<dbReference type="Gene3D" id="3.20.20.20">
    <property type="entry name" value="Dihydropteroate synthase-like"/>
    <property type="match status" value="1"/>
</dbReference>
<feature type="domain" description="Pterin-binding" evidence="10">
    <location>
        <begin position="20"/>
        <end position="288"/>
    </location>
</feature>
<gene>
    <name evidence="11" type="ORF">SAMN05414137_118162</name>
</gene>
<dbReference type="RefSeq" id="WP_042446238.1">
    <property type="nucleotide sequence ID" value="NZ_BBPN01000010.1"/>
</dbReference>
<dbReference type="NCBIfam" id="TIGR01496">
    <property type="entry name" value="DHPS"/>
    <property type="match status" value="1"/>
</dbReference>
<comment type="cofactor">
    <cofactor evidence="2">
        <name>Mg(2+)</name>
        <dbReference type="ChEBI" id="CHEBI:18420"/>
    </cofactor>
</comment>
<proteinExistence type="inferred from homology"/>
<dbReference type="PROSITE" id="PS50972">
    <property type="entry name" value="PTERIN_BINDING"/>
    <property type="match status" value="1"/>
</dbReference>
<accession>A0A1H7VPU6</accession>
<evidence type="ECO:0000313" key="11">
    <source>
        <dbReference type="EMBL" id="SEM10909.1"/>
    </source>
</evidence>
<evidence type="ECO:0000256" key="5">
    <source>
        <dbReference type="ARBA" id="ARBA00012458"/>
    </source>
</evidence>
<evidence type="ECO:0000256" key="1">
    <source>
        <dbReference type="ARBA" id="ARBA00000012"/>
    </source>
</evidence>
<dbReference type="GO" id="GO:0046654">
    <property type="term" value="P:tetrahydrofolate biosynthetic process"/>
    <property type="evidence" value="ECO:0007669"/>
    <property type="project" value="TreeGrafter"/>
</dbReference>
<dbReference type="GO" id="GO:0005829">
    <property type="term" value="C:cytosol"/>
    <property type="evidence" value="ECO:0007669"/>
    <property type="project" value="TreeGrafter"/>
</dbReference>
<evidence type="ECO:0000256" key="7">
    <source>
        <dbReference type="ARBA" id="ARBA00022723"/>
    </source>
</evidence>
<dbReference type="SUPFAM" id="SSF51717">
    <property type="entry name" value="Dihydropteroate synthetase-like"/>
    <property type="match status" value="1"/>
</dbReference>
<protein>
    <recommendedName>
        <fullName evidence="5">dihydropteroate synthase</fullName>
        <ecNumber evidence="5">2.5.1.15</ecNumber>
    </recommendedName>
</protein>
<dbReference type="EMBL" id="FOAZ01000018">
    <property type="protein sequence ID" value="SEM10909.1"/>
    <property type="molecule type" value="Genomic_DNA"/>
</dbReference>
<dbReference type="Pfam" id="PF00809">
    <property type="entry name" value="Pterin_bind"/>
    <property type="match status" value="1"/>
</dbReference>
<dbReference type="InterPro" id="IPR011005">
    <property type="entry name" value="Dihydropteroate_synth-like_sf"/>
</dbReference>
<keyword evidence="8" id="KW-0460">Magnesium</keyword>
<reference evidence="12" key="1">
    <citation type="submission" date="2016-10" db="EMBL/GenBank/DDBJ databases">
        <authorList>
            <person name="Varghese N."/>
        </authorList>
    </citation>
    <scope>NUCLEOTIDE SEQUENCE [LARGE SCALE GENOMIC DNA]</scope>
    <source>
        <strain evidence="12">DSM 45096 / BCRC 16803 / CGMCC 4.1857 / CIP 109030 / JCM 12277 / KCTC 19219 / NBRC 100920 / 33214</strain>
    </source>
</reference>
<evidence type="ECO:0000259" key="10">
    <source>
        <dbReference type="PROSITE" id="PS50972"/>
    </source>
</evidence>
<evidence type="ECO:0000256" key="6">
    <source>
        <dbReference type="ARBA" id="ARBA00022679"/>
    </source>
</evidence>
<evidence type="ECO:0000256" key="2">
    <source>
        <dbReference type="ARBA" id="ARBA00001946"/>
    </source>
</evidence>
<keyword evidence="7" id="KW-0479">Metal-binding</keyword>
<comment type="similarity">
    <text evidence="4">Belongs to the DHPS family.</text>
</comment>
<dbReference type="AlphaFoldDB" id="A0A1H7VPU6"/>
<dbReference type="eggNOG" id="COG0294">
    <property type="taxonomic scope" value="Bacteria"/>
</dbReference>
<comment type="catalytic activity">
    <reaction evidence="1">
        <text>(7,8-dihydropterin-6-yl)methyl diphosphate + 4-aminobenzoate = 7,8-dihydropteroate + diphosphate</text>
        <dbReference type="Rhea" id="RHEA:19949"/>
        <dbReference type="ChEBI" id="CHEBI:17836"/>
        <dbReference type="ChEBI" id="CHEBI:17839"/>
        <dbReference type="ChEBI" id="CHEBI:33019"/>
        <dbReference type="ChEBI" id="CHEBI:72950"/>
        <dbReference type="EC" id="2.5.1.15"/>
    </reaction>
</comment>
<evidence type="ECO:0000256" key="8">
    <source>
        <dbReference type="ARBA" id="ARBA00022842"/>
    </source>
</evidence>
<keyword evidence="6" id="KW-0808">Transferase</keyword>
<evidence type="ECO:0000256" key="9">
    <source>
        <dbReference type="ARBA" id="ARBA00022909"/>
    </source>
</evidence>
<keyword evidence="9" id="KW-0289">Folate biosynthesis</keyword>
<dbReference type="InterPro" id="IPR000489">
    <property type="entry name" value="Pterin-binding_dom"/>
</dbReference>
<dbReference type="InterPro" id="IPR006390">
    <property type="entry name" value="DHP_synth_dom"/>
</dbReference>
<dbReference type="PROSITE" id="PS00793">
    <property type="entry name" value="DHPS_2"/>
    <property type="match status" value="1"/>
</dbReference>
<comment type="pathway">
    <text evidence="3">Cofactor biosynthesis; tetrahydrofolate biosynthesis; 7,8-dihydrofolate from 2-amino-4-hydroxy-6-hydroxymethyl-7,8-dihydropteridine diphosphate and 4-aminobenzoate: step 1/2.</text>
</comment>
<dbReference type="STRING" id="235985.SAMN05414137_118162"/>
<keyword evidence="12" id="KW-1185">Reference proteome</keyword>
<dbReference type="GO" id="GO:0046872">
    <property type="term" value="F:metal ion binding"/>
    <property type="evidence" value="ECO:0007669"/>
    <property type="project" value="UniProtKB-KW"/>
</dbReference>
<organism evidence="11 12">
    <name type="scientific">Streptacidiphilus jiangxiensis</name>
    <dbReference type="NCBI Taxonomy" id="235985"/>
    <lineage>
        <taxon>Bacteria</taxon>
        <taxon>Bacillati</taxon>
        <taxon>Actinomycetota</taxon>
        <taxon>Actinomycetes</taxon>
        <taxon>Kitasatosporales</taxon>
        <taxon>Streptomycetaceae</taxon>
        <taxon>Streptacidiphilus</taxon>
    </lineage>
</organism>
<dbReference type="OrthoDB" id="9811744at2"/>
<name>A0A1H7VPU6_STRJI</name>
<dbReference type="PANTHER" id="PTHR20941">
    <property type="entry name" value="FOLATE SYNTHESIS PROTEINS"/>
    <property type="match status" value="1"/>
</dbReference>
<dbReference type="EC" id="2.5.1.15" evidence="5"/>
<dbReference type="GO" id="GO:0046656">
    <property type="term" value="P:folic acid biosynthetic process"/>
    <property type="evidence" value="ECO:0007669"/>
    <property type="project" value="UniProtKB-KW"/>
</dbReference>
<dbReference type="GO" id="GO:0004156">
    <property type="term" value="F:dihydropteroate synthase activity"/>
    <property type="evidence" value="ECO:0007669"/>
    <property type="project" value="UniProtKB-EC"/>
</dbReference>
<evidence type="ECO:0000313" key="12">
    <source>
        <dbReference type="Proteomes" id="UP000183015"/>
    </source>
</evidence>
<evidence type="ECO:0000256" key="4">
    <source>
        <dbReference type="ARBA" id="ARBA00009503"/>
    </source>
</evidence>